<organism evidence="8 9">
    <name type="scientific">Desulfoscipio gibsoniae DSM 7213</name>
    <dbReference type="NCBI Taxonomy" id="767817"/>
    <lineage>
        <taxon>Bacteria</taxon>
        <taxon>Bacillati</taxon>
        <taxon>Bacillota</taxon>
        <taxon>Clostridia</taxon>
        <taxon>Eubacteriales</taxon>
        <taxon>Desulfallaceae</taxon>
        <taxon>Desulfoscipio</taxon>
    </lineage>
</organism>
<evidence type="ECO:0000259" key="7">
    <source>
        <dbReference type="SMART" id="SM00849"/>
    </source>
</evidence>
<dbReference type="OrthoDB" id="9761531at2"/>
<dbReference type="Proteomes" id="UP000013520">
    <property type="component" value="Chromosome"/>
</dbReference>
<feature type="transmembrane region" description="Helical" evidence="6">
    <location>
        <begin position="408"/>
        <end position="432"/>
    </location>
</feature>
<dbReference type="SUPFAM" id="SSF56281">
    <property type="entry name" value="Metallo-hydrolase/oxidoreductase"/>
    <property type="match status" value="1"/>
</dbReference>
<keyword evidence="2" id="KW-1003">Cell membrane</keyword>
<dbReference type="Pfam" id="PF03772">
    <property type="entry name" value="Competence"/>
    <property type="match status" value="1"/>
</dbReference>
<reference evidence="8 9" key="1">
    <citation type="submission" date="2012-01" db="EMBL/GenBank/DDBJ databases">
        <title>Complete sequence of Desulfotomaculum gibsoniae DSM 7213.</title>
        <authorList>
            <consortium name="US DOE Joint Genome Institute"/>
            <person name="Lucas S."/>
            <person name="Han J."/>
            <person name="Lapidus A."/>
            <person name="Cheng J.-F."/>
            <person name="Goodwin L."/>
            <person name="Pitluck S."/>
            <person name="Peters L."/>
            <person name="Ovchinnikova G."/>
            <person name="Teshima H."/>
            <person name="Detter J.C."/>
            <person name="Han C."/>
            <person name="Tapia R."/>
            <person name="Land M."/>
            <person name="Hauser L."/>
            <person name="Kyrpides N."/>
            <person name="Ivanova N."/>
            <person name="Pagani I."/>
            <person name="Parshina S."/>
            <person name="Plugge C."/>
            <person name="Muyzer G."/>
            <person name="Kuever J."/>
            <person name="Ivanova A."/>
            <person name="Nazina T."/>
            <person name="Klenk H.-P."/>
            <person name="Brambilla E."/>
            <person name="Spring S."/>
            <person name="Stams A.F."/>
            <person name="Woyke T."/>
        </authorList>
    </citation>
    <scope>NUCLEOTIDE SEQUENCE [LARGE SCALE GENOMIC DNA]</scope>
    <source>
        <strain evidence="8 9">DSM 7213</strain>
    </source>
</reference>
<feature type="transmembrane region" description="Helical" evidence="6">
    <location>
        <begin position="471"/>
        <end position="494"/>
    </location>
</feature>
<dbReference type="InterPro" id="IPR004477">
    <property type="entry name" value="ComEC_N"/>
</dbReference>
<feature type="transmembrane region" description="Helical" evidence="6">
    <location>
        <begin position="244"/>
        <end position="266"/>
    </location>
</feature>
<protein>
    <submittedName>
        <fullName evidence="8">DNA internalization-related competence protein ComEC/Rec2</fullName>
    </submittedName>
</protein>
<dbReference type="CDD" id="cd07731">
    <property type="entry name" value="ComA-like_MBL-fold"/>
    <property type="match status" value="1"/>
</dbReference>
<feature type="transmembrane region" description="Helical" evidence="6">
    <location>
        <begin position="278"/>
        <end position="311"/>
    </location>
</feature>
<dbReference type="InterPro" id="IPR035681">
    <property type="entry name" value="ComA-like_MBL"/>
</dbReference>
<dbReference type="InterPro" id="IPR036866">
    <property type="entry name" value="RibonucZ/Hydroxyglut_hydro"/>
</dbReference>
<evidence type="ECO:0000313" key="9">
    <source>
        <dbReference type="Proteomes" id="UP000013520"/>
    </source>
</evidence>
<proteinExistence type="predicted"/>
<feature type="transmembrane region" description="Helical" evidence="6">
    <location>
        <begin position="54"/>
        <end position="72"/>
    </location>
</feature>
<evidence type="ECO:0000256" key="2">
    <source>
        <dbReference type="ARBA" id="ARBA00022475"/>
    </source>
</evidence>
<keyword evidence="4 6" id="KW-1133">Transmembrane helix</keyword>
<keyword evidence="5 6" id="KW-0472">Membrane</keyword>
<dbReference type="PANTHER" id="PTHR30619">
    <property type="entry name" value="DNA INTERNALIZATION/COMPETENCE PROTEIN COMEC/REC2"/>
    <property type="match status" value="1"/>
</dbReference>
<dbReference type="InterPro" id="IPR001279">
    <property type="entry name" value="Metallo-B-lactamas"/>
</dbReference>
<feature type="transmembrane region" description="Helical" evidence="6">
    <location>
        <begin position="318"/>
        <end position="335"/>
    </location>
</feature>
<dbReference type="KEGG" id="dgi:Desgi_1299"/>
<feature type="transmembrane region" description="Helical" evidence="6">
    <location>
        <begin position="29"/>
        <end position="48"/>
    </location>
</feature>
<dbReference type="InterPro" id="IPR004797">
    <property type="entry name" value="Competence_ComEC/Rec2"/>
</dbReference>
<accession>R4KGL8</accession>
<evidence type="ECO:0000256" key="5">
    <source>
        <dbReference type="ARBA" id="ARBA00023136"/>
    </source>
</evidence>
<feature type="transmembrane region" description="Helical" evidence="6">
    <location>
        <begin position="444"/>
        <end position="465"/>
    </location>
</feature>
<evidence type="ECO:0000313" key="8">
    <source>
        <dbReference type="EMBL" id="AGL00807.1"/>
    </source>
</evidence>
<comment type="subcellular location">
    <subcellularLocation>
        <location evidence="1">Cell membrane</location>
        <topology evidence="1">Multi-pass membrane protein</topology>
    </subcellularLocation>
</comment>
<evidence type="ECO:0000256" key="3">
    <source>
        <dbReference type="ARBA" id="ARBA00022692"/>
    </source>
</evidence>
<gene>
    <name evidence="8" type="ORF">Desgi_1299</name>
</gene>
<feature type="transmembrane region" description="Helical" evidence="6">
    <location>
        <begin position="515"/>
        <end position="533"/>
    </location>
</feature>
<name>R4KGL8_9FIRM</name>
<dbReference type="eggNOG" id="COG2333">
    <property type="taxonomic scope" value="Bacteria"/>
</dbReference>
<dbReference type="STRING" id="767817.Desgi_1299"/>
<feature type="domain" description="Metallo-beta-lactamase" evidence="7">
    <location>
        <begin position="549"/>
        <end position="752"/>
    </location>
</feature>
<evidence type="ECO:0000256" key="4">
    <source>
        <dbReference type="ARBA" id="ARBA00022989"/>
    </source>
</evidence>
<sequence>MNRPLLALAISFITGIILNDIWGFVPGVLLLVALACIFVALAGCFWTWWDNRWVFVLLFILLGWYTSGVDGMRHPNGLERFAGHFVTLDGMVAREPDVRKDYTGYVLATDAICIGDKRISARGLALVRVFGSSNGYGYGDYLRIKGFLYQPEEPGNFGAFNYRDYLARRGIYCLMKVDKPDHVQLLGVGGNAVVRLALQGKARLLQVASQTMDERQAAVLSGMLFGNKGGIDQSVNDAFAQTGVAHVLCVSGLHVGYVLAGVLLLAGALGLPRRSVPGLAMVVLLFYAVMTGMGPAVVRASIMAILVLMAVRLGREKDWPSALALAALVILYFEPSALYDIGFQLSFAATWGILYLTPLIGKLLMGRWGWPRWLGLPLGVTIAAQLATLPLLVYYFNLVTPVAPLANLLLMPMVGLVMLLGFLGLIAGIVFLPAAMFINAGTGLLIDLFTGLAHMISLLPGGSSYVATPPWYAVLLWYAGLVGLVQLIEGRLALPLASSSPLLLPLLRMYGRCNRLVPAGIALLLVLAILWPWSGTDGQLQVHFIDVGQGDSILVRFPGGRTMLVDAGGRLGSLDEGRGVGDSVVVPYLHRLGMDKLDVLVVTHAHGDHAGGVPPVAEKLHVGALVLSCAPGYEELLDLMAPLGIPVYRVGAGHILHIDESVEVTILAPARELPAGAEEDLNNASLVLRLDYGQVSFLLTGDIEENAQRALLGSGAVLQADILKVPHHGSRFFVPEFFDAVSPDYAVIQVGKNNRFGHPSRDTLETLTNTGANVLRNDRDGAVLFATNGRDVTVQTGR</sequence>
<evidence type="ECO:0000256" key="1">
    <source>
        <dbReference type="ARBA" id="ARBA00004651"/>
    </source>
</evidence>
<dbReference type="Pfam" id="PF00753">
    <property type="entry name" value="Lactamase_B"/>
    <property type="match status" value="1"/>
</dbReference>
<keyword evidence="3 6" id="KW-0812">Transmembrane</keyword>
<feature type="transmembrane region" description="Helical" evidence="6">
    <location>
        <begin position="341"/>
        <end position="361"/>
    </location>
</feature>
<dbReference type="Gene3D" id="3.60.15.10">
    <property type="entry name" value="Ribonuclease Z/Hydroxyacylglutathione hydrolase-like"/>
    <property type="match status" value="1"/>
</dbReference>
<dbReference type="NCBIfam" id="TIGR00360">
    <property type="entry name" value="ComEC_N-term"/>
    <property type="match status" value="1"/>
</dbReference>
<keyword evidence="9" id="KW-1185">Reference proteome</keyword>
<dbReference type="NCBIfam" id="TIGR00361">
    <property type="entry name" value="ComEC_Rec2"/>
    <property type="match status" value="1"/>
</dbReference>
<evidence type="ECO:0000256" key="6">
    <source>
        <dbReference type="SAM" id="Phobius"/>
    </source>
</evidence>
<dbReference type="EMBL" id="CP003273">
    <property type="protein sequence ID" value="AGL00807.1"/>
    <property type="molecule type" value="Genomic_DNA"/>
</dbReference>
<dbReference type="HOGENOM" id="CLU_010363_2_1_9"/>
<dbReference type="AlphaFoldDB" id="R4KGL8"/>
<dbReference type="InterPro" id="IPR052159">
    <property type="entry name" value="Competence_DNA_uptake"/>
</dbReference>
<dbReference type="GO" id="GO:0005886">
    <property type="term" value="C:plasma membrane"/>
    <property type="evidence" value="ECO:0007669"/>
    <property type="project" value="UniProtKB-SubCell"/>
</dbReference>
<dbReference type="eggNOG" id="COG0658">
    <property type="taxonomic scope" value="Bacteria"/>
</dbReference>
<dbReference type="SMART" id="SM00849">
    <property type="entry name" value="Lactamase_B"/>
    <property type="match status" value="1"/>
</dbReference>
<dbReference type="Pfam" id="PF13567">
    <property type="entry name" value="DUF4131"/>
    <property type="match status" value="1"/>
</dbReference>
<feature type="transmembrane region" description="Helical" evidence="6">
    <location>
        <begin position="373"/>
        <end position="396"/>
    </location>
</feature>
<dbReference type="RefSeq" id="WP_006524307.1">
    <property type="nucleotide sequence ID" value="NC_021184.1"/>
</dbReference>
<dbReference type="PANTHER" id="PTHR30619:SF1">
    <property type="entry name" value="RECOMBINATION PROTEIN 2"/>
    <property type="match status" value="1"/>
</dbReference>
<dbReference type="InterPro" id="IPR025405">
    <property type="entry name" value="DUF4131"/>
</dbReference>
<dbReference type="GO" id="GO:0030420">
    <property type="term" value="P:establishment of competence for transformation"/>
    <property type="evidence" value="ECO:0007669"/>
    <property type="project" value="InterPro"/>
</dbReference>